<comment type="caution">
    <text evidence="6">The sequence shown here is derived from an EMBL/GenBank/DDBJ whole genome shotgun (WGS) entry which is preliminary data.</text>
</comment>
<dbReference type="InterPro" id="IPR019109">
    <property type="entry name" value="MamF_MmsF"/>
</dbReference>
<evidence type="ECO:0000313" key="7">
    <source>
        <dbReference type="Proteomes" id="UP000740557"/>
    </source>
</evidence>
<keyword evidence="3 5" id="KW-1133">Transmembrane helix</keyword>
<dbReference type="AlphaFoldDB" id="A0A955J230"/>
<comment type="subcellular location">
    <subcellularLocation>
        <location evidence="1">Membrane</location>
        <topology evidence="1">Multi-pass membrane protein</topology>
    </subcellularLocation>
</comment>
<feature type="transmembrane region" description="Helical" evidence="5">
    <location>
        <begin position="77"/>
        <end position="99"/>
    </location>
</feature>
<dbReference type="EMBL" id="JAGQNX010000012">
    <property type="protein sequence ID" value="MCA9307967.1"/>
    <property type="molecule type" value="Genomic_DNA"/>
</dbReference>
<evidence type="ECO:0008006" key="8">
    <source>
        <dbReference type="Google" id="ProtNLM"/>
    </source>
</evidence>
<evidence type="ECO:0000313" key="6">
    <source>
        <dbReference type="EMBL" id="MCA9307967.1"/>
    </source>
</evidence>
<evidence type="ECO:0000256" key="4">
    <source>
        <dbReference type="ARBA" id="ARBA00023136"/>
    </source>
</evidence>
<name>A0A955J230_UNCKA</name>
<dbReference type="PANTHER" id="PTHR36460:SF1">
    <property type="entry name" value="UPF0132 DOMAIN PROTEIN (AFU_ORTHOLOGUE AFUA_3G10255)"/>
    <property type="match status" value="1"/>
</dbReference>
<feature type="transmembrane region" description="Helical" evidence="5">
    <location>
        <begin position="51"/>
        <end position="71"/>
    </location>
</feature>
<evidence type="ECO:0000256" key="1">
    <source>
        <dbReference type="ARBA" id="ARBA00004141"/>
    </source>
</evidence>
<dbReference type="Proteomes" id="UP000740557">
    <property type="component" value="Unassembled WGS sequence"/>
</dbReference>
<reference evidence="6" key="2">
    <citation type="journal article" date="2021" name="Microbiome">
        <title>Successional dynamics and alternative stable states in a saline activated sludge microbial community over 9 years.</title>
        <authorList>
            <person name="Wang Y."/>
            <person name="Ye J."/>
            <person name="Ju F."/>
            <person name="Liu L."/>
            <person name="Boyd J.A."/>
            <person name="Deng Y."/>
            <person name="Parks D.H."/>
            <person name="Jiang X."/>
            <person name="Yin X."/>
            <person name="Woodcroft B.J."/>
            <person name="Tyson G.W."/>
            <person name="Hugenholtz P."/>
            <person name="Polz M.F."/>
            <person name="Zhang T."/>
        </authorList>
    </citation>
    <scope>NUCLEOTIDE SEQUENCE</scope>
    <source>
        <strain evidence="6">HKST-UBA79</strain>
    </source>
</reference>
<evidence type="ECO:0000256" key="5">
    <source>
        <dbReference type="SAM" id="Phobius"/>
    </source>
</evidence>
<organism evidence="6 7">
    <name type="scientific">candidate division WWE3 bacterium</name>
    <dbReference type="NCBI Taxonomy" id="2053526"/>
    <lineage>
        <taxon>Bacteria</taxon>
        <taxon>Katanobacteria</taxon>
    </lineage>
</organism>
<reference evidence="6" key="1">
    <citation type="submission" date="2020-04" db="EMBL/GenBank/DDBJ databases">
        <authorList>
            <person name="Zhang T."/>
        </authorList>
    </citation>
    <scope>NUCLEOTIDE SEQUENCE</scope>
    <source>
        <strain evidence="6">HKST-UBA79</strain>
    </source>
</reference>
<keyword evidence="2 5" id="KW-0812">Transmembrane</keyword>
<protein>
    <recommendedName>
        <fullName evidence="8">DUF4870 domain-containing protein</fullName>
    </recommendedName>
</protein>
<sequence length="130" mass="14641">METNQTNTINSINPQTKPYEMDPNIEAAMSYLITPITGVVVLVTEKQNKFVRFHAMQSIIFGVSAFAIIKIAKALEIILIGIILGPVANIAIALLWLTLMWKAFNKIEYELPILGRVAKDFAYKNNFQQQ</sequence>
<dbReference type="PANTHER" id="PTHR36460">
    <property type="entry name" value="UPF0132 DOMAIN PROTEIN (AFU_ORTHOLOGUE AFUA_3G10255)"/>
    <property type="match status" value="1"/>
</dbReference>
<feature type="transmembrane region" description="Helical" evidence="5">
    <location>
        <begin position="27"/>
        <end position="44"/>
    </location>
</feature>
<proteinExistence type="predicted"/>
<gene>
    <name evidence="6" type="ORF">KC980_00475</name>
</gene>
<accession>A0A955J230</accession>
<dbReference type="GO" id="GO:0016020">
    <property type="term" value="C:membrane"/>
    <property type="evidence" value="ECO:0007669"/>
    <property type="project" value="UniProtKB-SubCell"/>
</dbReference>
<evidence type="ECO:0000256" key="3">
    <source>
        <dbReference type="ARBA" id="ARBA00022989"/>
    </source>
</evidence>
<evidence type="ECO:0000256" key="2">
    <source>
        <dbReference type="ARBA" id="ARBA00022692"/>
    </source>
</evidence>
<keyword evidence="4 5" id="KW-0472">Membrane</keyword>
<dbReference type="Pfam" id="PF09685">
    <property type="entry name" value="MamF_MmsF"/>
    <property type="match status" value="1"/>
</dbReference>